<comment type="similarity">
    <text evidence="1">Belongs to the FAN1 family.</text>
</comment>
<dbReference type="PANTHER" id="PTHR15749:SF4">
    <property type="entry name" value="FANCONI-ASSOCIATED NUCLEASE 1"/>
    <property type="match status" value="1"/>
</dbReference>
<keyword evidence="1" id="KW-0464">Manganese</keyword>
<sequence>MLVEKQKFCYESSIPAVKSPGISDTLNDAKKLLEEDDVFSELSDNNEVEKQSSPKSRTPYYIANFKQILDTVLNQSDNQILFNDKDMKSVEAFKASSDAAQKLYVRLFQRKYKWLRINKINYPDITQDPQNILEELVKIGLVDSGTSDIDLETALELLSLPEAKNLAKHFNFNSGKKYPLLPKRTFTRVLMLFSLPTLSDDEDEAAGGQQQQLMTLLQVNKGELVFPDYKITKKTVIFYDRDELIRYEEARQLECDIFNAMESKKFELAKELCTVAKEIFEDQCTSTFLLKEFHLYHLS</sequence>
<keyword evidence="1" id="KW-0460">Magnesium</keyword>
<dbReference type="GO" id="GO:0070336">
    <property type="term" value="F:flap-structured DNA binding"/>
    <property type="evidence" value="ECO:0007669"/>
    <property type="project" value="TreeGrafter"/>
</dbReference>
<dbReference type="Pfam" id="PF21315">
    <property type="entry name" value="FAN1_HTH"/>
    <property type="match status" value="1"/>
</dbReference>
<dbReference type="EMBL" id="BPLR01012734">
    <property type="protein sequence ID" value="GIY56152.1"/>
    <property type="molecule type" value="Genomic_DNA"/>
</dbReference>
<keyword evidence="1" id="KW-0479">Metal-binding</keyword>
<dbReference type="GO" id="GO:0017108">
    <property type="term" value="F:5'-flap endonuclease activity"/>
    <property type="evidence" value="ECO:0007669"/>
    <property type="project" value="TreeGrafter"/>
</dbReference>
<comment type="subcellular location">
    <subcellularLocation>
        <location evidence="1">Nucleus</location>
    </subcellularLocation>
</comment>
<protein>
    <recommendedName>
        <fullName evidence="1">Fanconi-associated nuclease</fullName>
        <ecNumber evidence="1">3.1.4.1</ecNumber>
    </recommendedName>
</protein>
<evidence type="ECO:0000259" key="2">
    <source>
        <dbReference type="Pfam" id="PF21315"/>
    </source>
</evidence>
<keyword evidence="4" id="KW-1185">Reference proteome</keyword>
<comment type="catalytic activity">
    <reaction evidence="1">
        <text>Hydrolytically removes 5'-nucleotides successively from the 3'-hydroxy termini of 3'-hydroxy-terminated oligonucleotides.</text>
        <dbReference type="EC" id="3.1.4.1"/>
    </reaction>
</comment>
<comment type="function">
    <text evidence="1">Nuclease required for the repair of DNA interstrand cross-links (ICL). Acts as a 5'-3' exonuclease that anchors at a cut end of DNA and cleaves DNA successively at every third nucleotide, allowing to excise an ICL from one strand through flanking incisions.</text>
</comment>
<dbReference type="InterPro" id="IPR049125">
    <property type="entry name" value="FAN1-like_WH"/>
</dbReference>
<keyword evidence="1" id="KW-0227">DNA damage</keyword>
<dbReference type="GO" id="GO:0008409">
    <property type="term" value="F:5'-3' exonuclease activity"/>
    <property type="evidence" value="ECO:0007669"/>
    <property type="project" value="TreeGrafter"/>
</dbReference>
<feature type="domain" description="Fanconi-associated nuclease 1-like winged-helix" evidence="2">
    <location>
        <begin position="60"/>
        <end position="143"/>
    </location>
</feature>
<evidence type="ECO:0000313" key="3">
    <source>
        <dbReference type="EMBL" id="GIY56152.1"/>
    </source>
</evidence>
<keyword evidence="1" id="KW-0378">Hydrolase</keyword>
<keyword evidence="1" id="KW-0540">Nuclease</keyword>
<keyword evidence="1" id="KW-0234">DNA repair</keyword>
<dbReference type="AlphaFoldDB" id="A0AAV4UEG4"/>
<accession>A0AAV4UEG4</accession>
<dbReference type="EC" id="3.1.4.1" evidence="1"/>
<dbReference type="GO" id="GO:0005634">
    <property type="term" value="C:nucleus"/>
    <property type="evidence" value="ECO:0007669"/>
    <property type="project" value="UniProtKB-SubCell"/>
</dbReference>
<dbReference type="Proteomes" id="UP001054945">
    <property type="component" value="Unassembled WGS sequence"/>
</dbReference>
<dbReference type="InterPro" id="IPR033315">
    <property type="entry name" value="Fan1-like"/>
</dbReference>
<dbReference type="GO" id="GO:0036297">
    <property type="term" value="P:interstrand cross-link repair"/>
    <property type="evidence" value="ECO:0007669"/>
    <property type="project" value="InterPro"/>
</dbReference>
<comment type="cofactor">
    <cofactor evidence="1">
        <name>Mg(2+)</name>
        <dbReference type="ChEBI" id="CHEBI:18420"/>
    </cofactor>
    <cofactor evidence="1">
        <name>Mn(2+)</name>
        <dbReference type="ChEBI" id="CHEBI:29035"/>
    </cofactor>
</comment>
<comment type="caution">
    <text evidence="3">The sequence shown here is derived from an EMBL/GenBank/DDBJ whole genome shotgun (WGS) entry which is preliminary data.</text>
</comment>
<evidence type="ECO:0000256" key="1">
    <source>
        <dbReference type="RuleBase" id="RU365033"/>
    </source>
</evidence>
<evidence type="ECO:0000313" key="4">
    <source>
        <dbReference type="Proteomes" id="UP001054945"/>
    </source>
</evidence>
<proteinExistence type="inferred from homology"/>
<name>A0AAV4UEG4_CAEEX</name>
<keyword evidence="1" id="KW-0539">Nucleus</keyword>
<dbReference type="GO" id="GO:0004528">
    <property type="term" value="F:phosphodiesterase I activity"/>
    <property type="evidence" value="ECO:0007669"/>
    <property type="project" value="UniProtKB-EC"/>
</dbReference>
<organism evidence="3 4">
    <name type="scientific">Caerostris extrusa</name>
    <name type="common">Bark spider</name>
    <name type="synonym">Caerostris bankana</name>
    <dbReference type="NCBI Taxonomy" id="172846"/>
    <lineage>
        <taxon>Eukaryota</taxon>
        <taxon>Metazoa</taxon>
        <taxon>Ecdysozoa</taxon>
        <taxon>Arthropoda</taxon>
        <taxon>Chelicerata</taxon>
        <taxon>Arachnida</taxon>
        <taxon>Araneae</taxon>
        <taxon>Araneomorphae</taxon>
        <taxon>Entelegynae</taxon>
        <taxon>Araneoidea</taxon>
        <taxon>Araneidae</taxon>
        <taxon>Caerostris</taxon>
    </lineage>
</organism>
<dbReference type="GO" id="GO:0046872">
    <property type="term" value="F:metal ion binding"/>
    <property type="evidence" value="ECO:0007669"/>
    <property type="project" value="UniProtKB-KW"/>
</dbReference>
<reference evidence="3 4" key="1">
    <citation type="submission" date="2021-06" db="EMBL/GenBank/DDBJ databases">
        <title>Caerostris extrusa draft genome.</title>
        <authorList>
            <person name="Kono N."/>
            <person name="Arakawa K."/>
        </authorList>
    </citation>
    <scope>NUCLEOTIDE SEQUENCE [LARGE SCALE GENOMIC DNA]</scope>
</reference>
<gene>
    <name evidence="3" type="primary">fan1</name>
    <name evidence="3" type="ORF">CEXT_135381</name>
</gene>
<dbReference type="PANTHER" id="PTHR15749">
    <property type="entry name" value="FANCONI-ASSOCIATED NUCLEASE 1"/>
    <property type="match status" value="1"/>
</dbReference>